<dbReference type="InterPro" id="IPR024991">
    <property type="entry name" value="RING-H2_APC11"/>
</dbReference>
<evidence type="ECO:0000256" key="4">
    <source>
        <dbReference type="ARBA" id="ARBA00022723"/>
    </source>
</evidence>
<dbReference type="GO" id="GO:0005680">
    <property type="term" value="C:anaphase-promoting complex"/>
    <property type="evidence" value="ECO:0007669"/>
    <property type="project" value="InterPro"/>
</dbReference>
<reference evidence="11" key="1">
    <citation type="journal article" date="2020" name="Stud. Mycol.">
        <title>101 Dothideomycetes genomes: a test case for predicting lifestyles and emergence of pathogens.</title>
        <authorList>
            <person name="Haridas S."/>
            <person name="Albert R."/>
            <person name="Binder M."/>
            <person name="Bloem J."/>
            <person name="Labutti K."/>
            <person name="Salamov A."/>
            <person name="Andreopoulos B."/>
            <person name="Baker S."/>
            <person name="Barry K."/>
            <person name="Bills G."/>
            <person name="Bluhm B."/>
            <person name="Cannon C."/>
            <person name="Castanera R."/>
            <person name="Culley D."/>
            <person name="Daum C."/>
            <person name="Ezra D."/>
            <person name="Gonzalez J."/>
            <person name="Henrissat B."/>
            <person name="Kuo A."/>
            <person name="Liang C."/>
            <person name="Lipzen A."/>
            <person name="Lutzoni F."/>
            <person name="Magnuson J."/>
            <person name="Mondo S."/>
            <person name="Nolan M."/>
            <person name="Ohm R."/>
            <person name="Pangilinan J."/>
            <person name="Park H.-J."/>
            <person name="Ramirez L."/>
            <person name="Alfaro M."/>
            <person name="Sun H."/>
            <person name="Tritt A."/>
            <person name="Yoshinaga Y."/>
            <person name="Zwiers L.-H."/>
            <person name="Turgeon B."/>
            <person name="Goodwin S."/>
            <person name="Spatafora J."/>
            <person name="Crous P."/>
            <person name="Grigoriev I."/>
        </authorList>
    </citation>
    <scope>NUCLEOTIDE SEQUENCE</scope>
    <source>
        <strain evidence="11">CBS 269.34</strain>
    </source>
</reference>
<dbReference type="SMART" id="SM00184">
    <property type="entry name" value="RING"/>
    <property type="match status" value="2"/>
</dbReference>
<dbReference type="PANTHER" id="PTHR45969:SF69">
    <property type="entry name" value="FINGER DOMAIN PROTEIN, PUTATIVE (AFU_ORTHOLOGUE AFUA_3G12190)-RELATED"/>
    <property type="match status" value="1"/>
</dbReference>
<dbReference type="PANTHER" id="PTHR45969">
    <property type="entry name" value="RING ZINC FINGER PROTEIN-RELATED"/>
    <property type="match status" value="1"/>
</dbReference>
<keyword evidence="12" id="KW-1185">Reference proteome</keyword>
<dbReference type="Proteomes" id="UP000799750">
    <property type="component" value="Unassembled WGS sequence"/>
</dbReference>
<dbReference type="OrthoDB" id="8062037at2759"/>
<dbReference type="InterPro" id="IPR024766">
    <property type="entry name" value="Znf_RING_H2"/>
</dbReference>
<dbReference type="GO" id="GO:0031145">
    <property type="term" value="P:anaphase-promoting complex-dependent catabolic process"/>
    <property type="evidence" value="ECO:0007669"/>
    <property type="project" value="InterPro"/>
</dbReference>
<evidence type="ECO:0000313" key="12">
    <source>
        <dbReference type="Proteomes" id="UP000799750"/>
    </source>
</evidence>
<dbReference type="Pfam" id="PF12678">
    <property type="entry name" value="zf-rbx1"/>
    <property type="match status" value="1"/>
</dbReference>
<evidence type="ECO:0000256" key="9">
    <source>
        <dbReference type="PROSITE-ProRule" id="PRU00175"/>
    </source>
</evidence>
<dbReference type="GO" id="GO:0061630">
    <property type="term" value="F:ubiquitin protein ligase activity"/>
    <property type="evidence" value="ECO:0007669"/>
    <property type="project" value="InterPro"/>
</dbReference>
<keyword evidence="6" id="KW-0131">Cell cycle</keyword>
<keyword evidence="4" id="KW-0479">Metal-binding</keyword>
<dbReference type="CDD" id="cd16448">
    <property type="entry name" value="RING-H2"/>
    <property type="match status" value="1"/>
</dbReference>
<keyword evidence="8" id="KW-0862">Zinc</keyword>
<evidence type="ECO:0000313" key="11">
    <source>
        <dbReference type="EMBL" id="KAF2489218.1"/>
    </source>
</evidence>
<evidence type="ECO:0000256" key="3">
    <source>
        <dbReference type="ARBA" id="ARBA00022618"/>
    </source>
</evidence>
<evidence type="ECO:0000256" key="2">
    <source>
        <dbReference type="ARBA" id="ARBA00013928"/>
    </source>
</evidence>
<dbReference type="GO" id="GO:0016567">
    <property type="term" value="P:protein ubiquitination"/>
    <property type="evidence" value="ECO:0007669"/>
    <property type="project" value="UniProtKB-UniPathway"/>
</dbReference>
<dbReference type="UniPathway" id="UPA00143"/>
<keyword evidence="3" id="KW-0132">Cell division</keyword>
<protein>
    <recommendedName>
        <fullName evidence="2">Anaphase-promoting complex subunit 11</fullName>
    </recommendedName>
</protein>
<accession>A0A6A6Q9W7</accession>
<dbReference type="GO" id="GO:0051301">
    <property type="term" value="P:cell division"/>
    <property type="evidence" value="ECO:0007669"/>
    <property type="project" value="UniProtKB-KW"/>
</dbReference>
<sequence>MADTTVTAPAEAPKSGVRACSEDLGPTCSLCKRTGAQAAKDAGGAVLTILCKHIYHLDCLKKWLATDKNCPLCTTILTLEEPTAPESSDTPIEFFDNGVIRVKAGLGEWCRLCERWGPTIRKPGDESAVRILKCQHVFHEACLRFWVVCAKNQCPTCETSIFNQKAEDWVGRGVSQDDFDSFCEPFM</sequence>
<organism evidence="11 12">
    <name type="scientific">Lophium mytilinum</name>
    <dbReference type="NCBI Taxonomy" id="390894"/>
    <lineage>
        <taxon>Eukaryota</taxon>
        <taxon>Fungi</taxon>
        <taxon>Dikarya</taxon>
        <taxon>Ascomycota</taxon>
        <taxon>Pezizomycotina</taxon>
        <taxon>Dothideomycetes</taxon>
        <taxon>Pleosporomycetidae</taxon>
        <taxon>Mytilinidiales</taxon>
        <taxon>Mytilinidiaceae</taxon>
        <taxon>Lophium</taxon>
    </lineage>
</organism>
<evidence type="ECO:0000259" key="10">
    <source>
        <dbReference type="PROSITE" id="PS50089"/>
    </source>
</evidence>
<dbReference type="InterPro" id="IPR013083">
    <property type="entry name" value="Znf_RING/FYVE/PHD"/>
</dbReference>
<dbReference type="EMBL" id="MU004199">
    <property type="protein sequence ID" value="KAF2489218.1"/>
    <property type="molecule type" value="Genomic_DNA"/>
</dbReference>
<feature type="domain" description="RING-type" evidence="10">
    <location>
        <begin position="110"/>
        <end position="158"/>
    </location>
</feature>
<dbReference type="GO" id="GO:0097602">
    <property type="term" value="F:cullin family protein binding"/>
    <property type="evidence" value="ECO:0007669"/>
    <property type="project" value="InterPro"/>
</dbReference>
<evidence type="ECO:0000256" key="6">
    <source>
        <dbReference type="ARBA" id="ARBA00022776"/>
    </source>
</evidence>
<gene>
    <name evidence="11" type="ORF">BU16DRAFT_567398</name>
</gene>
<evidence type="ECO:0000256" key="7">
    <source>
        <dbReference type="ARBA" id="ARBA00022786"/>
    </source>
</evidence>
<proteinExistence type="predicted"/>
<keyword evidence="5 9" id="KW-0863">Zinc-finger</keyword>
<evidence type="ECO:0000256" key="5">
    <source>
        <dbReference type="ARBA" id="ARBA00022771"/>
    </source>
</evidence>
<dbReference type="GO" id="GO:0008270">
    <property type="term" value="F:zinc ion binding"/>
    <property type="evidence" value="ECO:0007669"/>
    <property type="project" value="UniProtKB-KW"/>
</dbReference>
<name>A0A6A6Q9W7_9PEZI</name>
<dbReference type="AlphaFoldDB" id="A0A6A6Q9W7"/>
<comment type="pathway">
    <text evidence="1">Protein modification; protein ubiquitination.</text>
</comment>
<dbReference type="InterPro" id="IPR001841">
    <property type="entry name" value="Znf_RING"/>
</dbReference>
<keyword evidence="7" id="KW-0833">Ubl conjugation pathway</keyword>
<evidence type="ECO:0000256" key="1">
    <source>
        <dbReference type="ARBA" id="ARBA00004906"/>
    </source>
</evidence>
<dbReference type="SUPFAM" id="SSF57850">
    <property type="entry name" value="RING/U-box"/>
    <property type="match status" value="2"/>
</dbReference>
<dbReference type="Pfam" id="PF12861">
    <property type="entry name" value="zf-ANAPC11"/>
    <property type="match status" value="1"/>
</dbReference>
<evidence type="ECO:0000256" key="8">
    <source>
        <dbReference type="ARBA" id="ARBA00022833"/>
    </source>
</evidence>
<dbReference type="PROSITE" id="PS50089">
    <property type="entry name" value="ZF_RING_2"/>
    <property type="match status" value="2"/>
</dbReference>
<feature type="domain" description="RING-type" evidence="10">
    <location>
        <begin position="28"/>
        <end position="74"/>
    </location>
</feature>
<dbReference type="Gene3D" id="3.30.40.10">
    <property type="entry name" value="Zinc/RING finger domain, C3HC4 (zinc finger)"/>
    <property type="match status" value="2"/>
</dbReference>
<keyword evidence="6" id="KW-0498">Mitosis</keyword>